<gene>
    <name evidence="1" type="ORF">AGR3A_Cc20070</name>
</gene>
<organism evidence="1 2">
    <name type="scientific">Agrobacterium tomkonis CFBP 6623</name>
    <dbReference type="NCBI Taxonomy" id="1183432"/>
    <lineage>
        <taxon>Bacteria</taxon>
        <taxon>Pseudomonadati</taxon>
        <taxon>Pseudomonadota</taxon>
        <taxon>Alphaproteobacteria</taxon>
        <taxon>Hyphomicrobiales</taxon>
        <taxon>Rhizobiaceae</taxon>
        <taxon>Rhizobium/Agrobacterium group</taxon>
        <taxon>Agrobacterium</taxon>
        <taxon>Agrobacterium tumefaciens complex</taxon>
    </lineage>
</organism>
<evidence type="ECO:0000313" key="1">
    <source>
        <dbReference type="EMBL" id="CUX15647.1"/>
    </source>
</evidence>
<dbReference type="EMBL" id="FBWK01000012">
    <property type="protein sequence ID" value="CUX15647.1"/>
    <property type="molecule type" value="Genomic_DNA"/>
</dbReference>
<dbReference type="AlphaFoldDB" id="A0A1S7P410"/>
<evidence type="ECO:0000313" key="2">
    <source>
        <dbReference type="Proteomes" id="UP000191988"/>
    </source>
</evidence>
<name>A0A1S7P410_9HYPH</name>
<sequence>MLAGYRDGSAIRGIAGMPAAGAGGVDRQLAGYTISIGKVCQNAFGKW</sequence>
<accession>A0A1S7P410</accession>
<keyword evidence="2" id="KW-1185">Reference proteome</keyword>
<proteinExistence type="predicted"/>
<dbReference type="Proteomes" id="UP000191988">
    <property type="component" value="Unassembled WGS sequence"/>
</dbReference>
<reference evidence="2" key="1">
    <citation type="submission" date="2016-01" db="EMBL/GenBank/DDBJ databases">
        <authorList>
            <person name="Regsiter A."/>
            <person name="william w."/>
        </authorList>
    </citation>
    <scope>NUCLEOTIDE SEQUENCE [LARGE SCALE GENOMIC DNA]</scope>
    <source>
        <strain evidence="2">CFBP 6623</strain>
    </source>
</reference>
<protein>
    <submittedName>
        <fullName evidence="1">Protein tyrosine phosphatase</fullName>
    </submittedName>
</protein>